<proteinExistence type="inferred from homology"/>
<keyword evidence="3" id="KW-0285">Flavoprotein</keyword>
<gene>
    <name evidence="8" type="ORF">FHS38_005423</name>
</gene>
<accession>A0A7W7LGQ0</accession>
<protein>
    <recommendedName>
        <fullName evidence="10">Acyl-CoA dehydrogenase</fullName>
    </recommendedName>
</protein>
<dbReference type="Pfam" id="PF02771">
    <property type="entry name" value="Acyl-CoA_dh_N"/>
    <property type="match status" value="1"/>
</dbReference>
<dbReference type="RefSeq" id="WP_184737718.1">
    <property type="nucleotide sequence ID" value="NZ_BMRW01000012.1"/>
</dbReference>
<evidence type="ECO:0000256" key="1">
    <source>
        <dbReference type="ARBA" id="ARBA00001974"/>
    </source>
</evidence>
<dbReference type="InterPro" id="IPR037069">
    <property type="entry name" value="AcylCoA_DH/ox_N_sf"/>
</dbReference>
<dbReference type="Gene3D" id="1.10.540.10">
    <property type="entry name" value="Acyl-CoA dehydrogenase/oxidase, N-terminal domain"/>
    <property type="match status" value="1"/>
</dbReference>
<dbReference type="SUPFAM" id="SSF56645">
    <property type="entry name" value="Acyl-CoA dehydrogenase NM domain-like"/>
    <property type="match status" value="1"/>
</dbReference>
<organism evidence="8 9">
    <name type="scientific">Streptomyces netropsis</name>
    <name type="common">Streptoverticillium netropsis</name>
    <dbReference type="NCBI Taxonomy" id="55404"/>
    <lineage>
        <taxon>Bacteria</taxon>
        <taxon>Bacillati</taxon>
        <taxon>Actinomycetota</taxon>
        <taxon>Actinomycetes</taxon>
        <taxon>Kitasatosporales</taxon>
        <taxon>Streptomycetaceae</taxon>
        <taxon>Streptomyces</taxon>
    </lineage>
</organism>
<comment type="cofactor">
    <cofactor evidence="1">
        <name>FAD</name>
        <dbReference type="ChEBI" id="CHEBI:57692"/>
    </cofactor>
</comment>
<evidence type="ECO:0000313" key="8">
    <source>
        <dbReference type="EMBL" id="MBB4889348.1"/>
    </source>
</evidence>
<dbReference type="EMBL" id="JACHJG010000013">
    <property type="protein sequence ID" value="MBB4889348.1"/>
    <property type="molecule type" value="Genomic_DNA"/>
</dbReference>
<comment type="similarity">
    <text evidence="2">Belongs to the acyl-CoA dehydrogenase family.</text>
</comment>
<keyword evidence="9" id="KW-1185">Reference proteome</keyword>
<reference evidence="8 9" key="1">
    <citation type="submission" date="2020-08" db="EMBL/GenBank/DDBJ databases">
        <title>Genomic Encyclopedia of Type Strains, Phase III (KMG-III): the genomes of soil and plant-associated and newly described type strains.</title>
        <authorList>
            <person name="Whitman W."/>
        </authorList>
    </citation>
    <scope>NUCLEOTIDE SEQUENCE [LARGE SCALE GENOMIC DNA]</scope>
    <source>
        <strain evidence="8 9">CECT 3265</strain>
    </source>
</reference>
<dbReference type="GO" id="GO:0050660">
    <property type="term" value="F:flavin adenine dinucleotide binding"/>
    <property type="evidence" value="ECO:0007669"/>
    <property type="project" value="InterPro"/>
</dbReference>
<comment type="caution">
    <text evidence="8">The sequence shown here is derived from an EMBL/GenBank/DDBJ whole genome shotgun (WGS) entry which is preliminary data.</text>
</comment>
<dbReference type="SUPFAM" id="SSF47203">
    <property type="entry name" value="Acyl-CoA dehydrogenase C-terminal domain-like"/>
    <property type="match status" value="1"/>
</dbReference>
<keyword evidence="5" id="KW-0560">Oxidoreductase</keyword>
<feature type="domain" description="Acyl-CoA dehydrogenase/oxidase C-terminal" evidence="6">
    <location>
        <begin position="192"/>
        <end position="323"/>
    </location>
</feature>
<evidence type="ECO:0000259" key="6">
    <source>
        <dbReference type="Pfam" id="PF00441"/>
    </source>
</evidence>
<dbReference type="InterPro" id="IPR036250">
    <property type="entry name" value="AcylCo_DH-like_C"/>
</dbReference>
<keyword evidence="4" id="KW-0274">FAD</keyword>
<dbReference type="PANTHER" id="PTHR43884">
    <property type="entry name" value="ACYL-COA DEHYDROGENASE"/>
    <property type="match status" value="1"/>
</dbReference>
<dbReference type="Proteomes" id="UP000556436">
    <property type="component" value="Unassembled WGS sequence"/>
</dbReference>
<evidence type="ECO:0000256" key="4">
    <source>
        <dbReference type="ARBA" id="ARBA00022827"/>
    </source>
</evidence>
<feature type="domain" description="Acyl-CoA dehydrogenase/oxidase N-terminal" evidence="7">
    <location>
        <begin position="8"/>
        <end position="119"/>
    </location>
</feature>
<evidence type="ECO:0000256" key="3">
    <source>
        <dbReference type="ARBA" id="ARBA00022630"/>
    </source>
</evidence>
<evidence type="ECO:0000256" key="2">
    <source>
        <dbReference type="ARBA" id="ARBA00009347"/>
    </source>
</evidence>
<dbReference type="Pfam" id="PF00441">
    <property type="entry name" value="Acyl-CoA_dh_1"/>
    <property type="match status" value="1"/>
</dbReference>
<dbReference type="GO" id="GO:0003995">
    <property type="term" value="F:acyl-CoA dehydrogenase activity"/>
    <property type="evidence" value="ECO:0007669"/>
    <property type="project" value="TreeGrafter"/>
</dbReference>
<dbReference type="Gene3D" id="1.20.140.10">
    <property type="entry name" value="Butyryl-CoA Dehydrogenase, subunit A, domain 3"/>
    <property type="match status" value="1"/>
</dbReference>
<dbReference type="InterPro" id="IPR009075">
    <property type="entry name" value="AcylCo_DH/oxidase_C"/>
</dbReference>
<evidence type="ECO:0000259" key="7">
    <source>
        <dbReference type="Pfam" id="PF02771"/>
    </source>
</evidence>
<dbReference type="InterPro" id="IPR013786">
    <property type="entry name" value="AcylCoA_DH/ox_N"/>
</dbReference>
<dbReference type="PANTHER" id="PTHR43884:SF20">
    <property type="entry name" value="ACYL-COA DEHYDROGENASE FADE28"/>
    <property type="match status" value="1"/>
</dbReference>
<evidence type="ECO:0000256" key="5">
    <source>
        <dbReference type="ARBA" id="ARBA00023002"/>
    </source>
</evidence>
<name>A0A7W7LGQ0_STRNE</name>
<evidence type="ECO:0000313" key="9">
    <source>
        <dbReference type="Proteomes" id="UP000556436"/>
    </source>
</evidence>
<sequence length="337" mass="34391">MRFLLDTEQTAFGHTLDRMLSAADTPAVVRAWAAGNHGPGLAVWERLADAGVFAVAVPRAYGGMGPLPVELCVAFVALGRHAVPGPLVETVTAVALLSRLAERGEPAPAEEWLPRLGAGKARVTVALADGGPYALDADAADATFVVTGGHHALRLATGHGPVQPSLDPARRLSRPLTGGEPLAGGPAVRDAASYATGWAAFTTAAQALGVGLALLERTVAYARTRTQFGAAIGSFQAVKHRLADALLGLEFARPLLHGAAVALASGAPGAGAEIAAAKVAACDAAYAAARTALQVHGAIGYTAECDVSLWLGKARALRSAWGTPAACRARALELFDQ</sequence>
<dbReference type="InterPro" id="IPR009100">
    <property type="entry name" value="AcylCoA_DH/oxidase_NM_dom_sf"/>
</dbReference>
<evidence type="ECO:0008006" key="10">
    <source>
        <dbReference type="Google" id="ProtNLM"/>
    </source>
</evidence>
<dbReference type="AlphaFoldDB" id="A0A7W7LGQ0"/>